<evidence type="ECO:0000256" key="6">
    <source>
        <dbReference type="ARBA" id="ARBA00013023"/>
    </source>
</evidence>
<evidence type="ECO:0000313" key="22">
    <source>
        <dbReference type="Proteomes" id="UP000040576"/>
    </source>
</evidence>
<dbReference type="InterPro" id="IPR013221">
    <property type="entry name" value="Mur_ligase_cen"/>
</dbReference>
<feature type="domain" description="Mur ligase central" evidence="20">
    <location>
        <begin position="46"/>
        <end position="274"/>
    </location>
</feature>
<dbReference type="EC" id="6.3.2.12" evidence="6"/>
<dbReference type="PANTHER" id="PTHR11136:SF0">
    <property type="entry name" value="DIHYDROFOLATE SYNTHETASE-RELATED"/>
    <property type="match status" value="1"/>
</dbReference>
<protein>
    <recommendedName>
        <fullName evidence="8">Dihydrofolate synthase/folylpolyglutamate synthase</fullName>
        <ecNumber evidence="6">6.3.2.12</ecNumber>
        <ecNumber evidence="7">6.3.2.17</ecNumber>
    </recommendedName>
    <alternativeName>
        <fullName evidence="15">Tetrahydrofolylpolyglutamate synthase</fullName>
    </alternativeName>
</protein>
<keyword evidence="14" id="KW-0289">Folate biosynthesis</keyword>
<dbReference type="Gene3D" id="3.90.190.20">
    <property type="entry name" value="Mur ligase, C-terminal domain"/>
    <property type="match status" value="1"/>
</dbReference>
<evidence type="ECO:0000256" key="1">
    <source>
        <dbReference type="ARBA" id="ARBA00001946"/>
    </source>
</evidence>
<keyword evidence="12 18" id="KW-0067">ATP-binding</keyword>
<dbReference type="InterPro" id="IPR036615">
    <property type="entry name" value="Mur_ligase_C_dom_sf"/>
</dbReference>
<keyword evidence="10" id="KW-0479">Metal-binding</keyword>
<evidence type="ECO:0000256" key="15">
    <source>
        <dbReference type="ARBA" id="ARBA00030592"/>
    </source>
</evidence>
<dbReference type="GO" id="GO:0046872">
    <property type="term" value="F:metal ion binding"/>
    <property type="evidence" value="ECO:0007669"/>
    <property type="project" value="UniProtKB-KW"/>
</dbReference>
<dbReference type="Proteomes" id="UP000040576">
    <property type="component" value="Unassembled WGS sequence"/>
</dbReference>
<dbReference type="FunFam" id="3.40.1190.10:FF:000004">
    <property type="entry name" value="Dihydrofolate synthase/folylpolyglutamate synthase"/>
    <property type="match status" value="1"/>
</dbReference>
<keyword evidence="13" id="KW-0460">Magnesium</keyword>
<dbReference type="Gene3D" id="3.40.1190.10">
    <property type="entry name" value="Mur-like, catalytic domain"/>
    <property type="match status" value="1"/>
</dbReference>
<dbReference type="PROSITE" id="PS01012">
    <property type="entry name" value="FOLYLPOLYGLU_SYNT_2"/>
    <property type="match status" value="1"/>
</dbReference>
<comment type="cofactor">
    <cofactor evidence="1">
        <name>Mg(2+)</name>
        <dbReference type="ChEBI" id="CHEBI:18420"/>
    </cofactor>
</comment>
<dbReference type="GO" id="GO:0046656">
    <property type="term" value="P:folic acid biosynthetic process"/>
    <property type="evidence" value="ECO:0007669"/>
    <property type="project" value="UniProtKB-KW"/>
</dbReference>
<keyword evidence="22" id="KW-1185">Reference proteome</keyword>
<evidence type="ECO:0000259" key="19">
    <source>
        <dbReference type="Pfam" id="PF02875"/>
    </source>
</evidence>
<dbReference type="InterPro" id="IPR018109">
    <property type="entry name" value="Folylpolyglutamate_synth_CS"/>
</dbReference>
<sequence length="424" mass="48150">MFQTSEEVINWINRQLNQGIKPGLERMLWLMEKLDHPERTVRAIHIGGTNGKGSTVSFLRSILQTAGYEVGTYTSPYIESFLERISINGQPIPEADLIKAANAIKPLADELAQTELGYPSEFELLTAIAIYYFGKLHKVDITIIEVGLGGRKDATNIIHPFLSIITNIGYDHMNILGNTLTEIAKEKAGIIKNGAPVITAVTDPELLHIFEDTAKAKRTTVYQLGREFTYKDLGTTETGEQFSVKTPYQTYTELSISMLGKHQIENATLAVMAAEYLKQFYALYIENEHLQTGLQTAFWPGRFEIRGQVILDGAHNREGIETLVATLQRHFSDKKIHVLFSALRDKPLKKMIHVLDEQNYHLYFTEFDHHRATKAENLYDLSNASQKEIVLDWPKFIKEKQLQADELLVICGSLYFIKEVKKVF</sequence>
<dbReference type="Pfam" id="PF02875">
    <property type="entry name" value="Mur_ligase_C"/>
    <property type="match status" value="1"/>
</dbReference>
<dbReference type="PANTHER" id="PTHR11136">
    <property type="entry name" value="FOLYLPOLYGLUTAMATE SYNTHASE-RELATED"/>
    <property type="match status" value="1"/>
</dbReference>
<evidence type="ECO:0000256" key="14">
    <source>
        <dbReference type="ARBA" id="ARBA00022909"/>
    </source>
</evidence>
<evidence type="ECO:0000256" key="7">
    <source>
        <dbReference type="ARBA" id="ARBA00013025"/>
    </source>
</evidence>
<dbReference type="PROSITE" id="PS01011">
    <property type="entry name" value="FOLYLPOLYGLU_SYNT_1"/>
    <property type="match status" value="1"/>
</dbReference>
<evidence type="ECO:0000256" key="2">
    <source>
        <dbReference type="ARBA" id="ARBA00004799"/>
    </source>
</evidence>
<dbReference type="SUPFAM" id="SSF53244">
    <property type="entry name" value="MurD-like peptide ligases, peptide-binding domain"/>
    <property type="match status" value="1"/>
</dbReference>
<evidence type="ECO:0000313" key="21">
    <source>
        <dbReference type="EMBL" id="CEE02198.1"/>
    </source>
</evidence>
<gene>
    <name evidence="21" type="primary">folC</name>
    <name evidence="21" type="ORF">BT1A1_2378</name>
</gene>
<evidence type="ECO:0000256" key="16">
    <source>
        <dbReference type="ARBA" id="ARBA00047493"/>
    </source>
</evidence>
<dbReference type="GO" id="GO:0005524">
    <property type="term" value="F:ATP binding"/>
    <property type="evidence" value="ECO:0007669"/>
    <property type="project" value="UniProtKB-KW"/>
</dbReference>
<dbReference type="EC" id="6.3.2.17" evidence="7"/>
<dbReference type="EMBL" id="CCRF01000066">
    <property type="protein sequence ID" value="CEE02198.1"/>
    <property type="molecule type" value="Genomic_DNA"/>
</dbReference>
<evidence type="ECO:0000256" key="9">
    <source>
        <dbReference type="ARBA" id="ARBA00022598"/>
    </source>
</evidence>
<comment type="catalytic activity">
    <reaction evidence="17">
        <text>7,8-dihydropteroate + L-glutamate + ATP = 7,8-dihydrofolate + ADP + phosphate + H(+)</text>
        <dbReference type="Rhea" id="RHEA:23584"/>
        <dbReference type="ChEBI" id="CHEBI:15378"/>
        <dbReference type="ChEBI" id="CHEBI:17839"/>
        <dbReference type="ChEBI" id="CHEBI:29985"/>
        <dbReference type="ChEBI" id="CHEBI:30616"/>
        <dbReference type="ChEBI" id="CHEBI:43474"/>
        <dbReference type="ChEBI" id="CHEBI:57451"/>
        <dbReference type="ChEBI" id="CHEBI:456216"/>
        <dbReference type="EC" id="6.3.2.12"/>
    </reaction>
</comment>
<dbReference type="InterPro" id="IPR036565">
    <property type="entry name" value="Mur-like_cat_sf"/>
</dbReference>
<keyword evidence="9 18" id="KW-0436">Ligase</keyword>
<evidence type="ECO:0000256" key="4">
    <source>
        <dbReference type="ARBA" id="ARBA00008276"/>
    </source>
</evidence>
<comment type="catalytic activity">
    <reaction evidence="16">
        <text>(6S)-5,6,7,8-tetrahydrofolyl-(gamma-L-Glu)(n) + L-glutamate + ATP = (6S)-5,6,7,8-tetrahydrofolyl-(gamma-L-Glu)(n+1) + ADP + phosphate + H(+)</text>
        <dbReference type="Rhea" id="RHEA:10580"/>
        <dbReference type="Rhea" id="RHEA-COMP:14738"/>
        <dbReference type="Rhea" id="RHEA-COMP:14740"/>
        <dbReference type="ChEBI" id="CHEBI:15378"/>
        <dbReference type="ChEBI" id="CHEBI:29985"/>
        <dbReference type="ChEBI" id="CHEBI:30616"/>
        <dbReference type="ChEBI" id="CHEBI:43474"/>
        <dbReference type="ChEBI" id="CHEBI:141005"/>
        <dbReference type="ChEBI" id="CHEBI:456216"/>
        <dbReference type="EC" id="6.3.2.17"/>
    </reaction>
</comment>
<dbReference type="InterPro" id="IPR001645">
    <property type="entry name" value="Folylpolyglutamate_synth"/>
</dbReference>
<dbReference type="NCBIfam" id="TIGR01499">
    <property type="entry name" value="folC"/>
    <property type="match status" value="1"/>
</dbReference>
<evidence type="ECO:0000256" key="12">
    <source>
        <dbReference type="ARBA" id="ARBA00022840"/>
    </source>
</evidence>
<dbReference type="SUPFAM" id="SSF53623">
    <property type="entry name" value="MurD-like peptide ligases, catalytic domain"/>
    <property type="match status" value="1"/>
</dbReference>
<name>A0A090J0J8_9BACI</name>
<evidence type="ECO:0000259" key="20">
    <source>
        <dbReference type="Pfam" id="PF08245"/>
    </source>
</evidence>
<dbReference type="GO" id="GO:0005737">
    <property type="term" value="C:cytoplasm"/>
    <property type="evidence" value="ECO:0007669"/>
    <property type="project" value="TreeGrafter"/>
</dbReference>
<keyword evidence="11 18" id="KW-0547">Nucleotide-binding</keyword>
<evidence type="ECO:0000256" key="13">
    <source>
        <dbReference type="ARBA" id="ARBA00022842"/>
    </source>
</evidence>
<dbReference type="PIRSF" id="PIRSF001563">
    <property type="entry name" value="Folylpolyglu_synth"/>
    <property type="match status" value="1"/>
</dbReference>
<accession>A0A090J0J8</accession>
<organism evidence="21 22">
    <name type="scientific">Caldibacillus thermoamylovorans</name>
    <dbReference type="NCBI Taxonomy" id="35841"/>
    <lineage>
        <taxon>Bacteria</taxon>
        <taxon>Bacillati</taxon>
        <taxon>Bacillota</taxon>
        <taxon>Bacilli</taxon>
        <taxon>Bacillales</taxon>
        <taxon>Bacillaceae</taxon>
        <taxon>Caldibacillus</taxon>
    </lineage>
</organism>
<evidence type="ECO:0000256" key="5">
    <source>
        <dbReference type="ARBA" id="ARBA00011245"/>
    </source>
</evidence>
<comment type="pathway">
    <text evidence="3">Cofactor biosynthesis; tetrahydrofolylpolyglutamate biosynthesis.</text>
</comment>
<dbReference type="GO" id="GO:0004326">
    <property type="term" value="F:tetrahydrofolylpolyglutamate synthase activity"/>
    <property type="evidence" value="ECO:0007669"/>
    <property type="project" value="UniProtKB-EC"/>
</dbReference>
<evidence type="ECO:0000256" key="17">
    <source>
        <dbReference type="ARBA" id="ARBA00049161"/>
    </source>
</evidence>
<evidence type="ECO:0000256" key="11">
    <source>
        <dbReference type="ARBA" id="ARBA00022741"/>
    </source>
</evidence>
<reference evidence="21 22" key="1">
    <citation type="submission" date="2014-07" db="EMBL/GenBank/DDBJ databases">
        <authorList>
            <person name="Wibberg Daniel"/>
        </authorList>
    </citation>
    <scope>NUCLEOTIDE SEQUENCE [LARGE SCALE GENOMIC DNA]</scope>
</reference>
<comment type="pathway">
    <text evidence="2">Cofactor biosynthesis; tetrahydrofolate biosynthesis; 7,8-dihydrofolate from 2-amino-4-hydroxy-6-hydroxymethyl-7,8-dihydropteridine diphosphate and 4-aminobenzoate: step 2/2.</text>
</comment>
<dbReference type="RefSeq" id="WP_034771481.1">
    <property type="nucleotide sequence ID" value="NZ_CCRF01000066.1"/>
</dbReference>
<dbReference type="GO" id="GO:0008841">
    <property type="term" value="F:dihydrofolate synthase activity"/>
    <property type="evidence" value="ECO:0007669"/>
    <property type="project" value="UniProtKB-EC"/>
</dbReference>
<evidence type="ECO:0000256" key="8">
    <source>
        <dbReference type="ARBA" id="ARBA00019357"/>
    </source>
</evidence>
<evidence type="ECO:0000256" key="18">
    <source>
        <dbReference type="PIRNR" id="PIRNR001563"/>
    </source>
</evidence>
<dbReference type="AlphaFoldDB" id="A0A090J0J8"/>
<evidence type="ECO:0000256" key="10">
    <source>
        <dbReference type="ARBA" id="ARBA00022723"/>
    </source>
</evidence>
<feature type="domain" description="Mur ligase C-terminal" evidence="19">
    <location>
        <begin position="301"/>
        <end position="413"/>
    </location>
</feature>
<proteinExistence type="inferred from homology"/>
<evidence type="ECO:0000256" key="3">
    <source>
        <dbReference type="ARBA" id="ARBA00005150"/>
    </source>
</evidence>
<dbReference type="Pfam" id="PF08245">
    <property type="entry name" value="Mur_ligase_M"/>
    <property type="match status" value="1"/>
</dbReference>
<dbReference type="InterPro" id="IPR004101">
    <property type="entry name" value="Mur_ligase_C"/>
</dbReference>
<comment type="subunit">
    <text evidence="5">Monomer.</text>
</comment>
<comment type="similarity">
    <text evidence="4 18">Belongs to the folylpolyglutamate synthase family.</text>
</comment>